<dbReference type="InterPro" id="IPR012467">
    <property type="entry name" value="DUF1684"/>
</dbReference>
<sequence length="298" mass="33540">MNGIEELHASHDVNLPQEVDAAQQQWHMWHERRLEELRAPHGYLACASITWLSDGQEAVVEGVPGIWKAQGDTLVYVPERSAAVQVRNADRTVEAPVVFRATAFGEEALGYFIVGDLRVEINAQSDAKKRDMHHFWIRVKDPNMPSRAQFTDVPAFPYDARWRIPARFRRAENDELDIHDSVVTTVLQSYPALGVVEFAYGGKEYSLVVCDVFGHVTVFFSDETSGLSTYGIGRVLHLDPLHLDEMKEIDFNYAFNYPCAFSPYCTCPIPSARNRLDFAVEAGEKTPDNAAIYSSIGE</sequence>
<proteinExistence type="predicted"/>
<keyword evidence="2" id="KW-1185">Reference proteome</keyword>
<dbReference type="RefSeq" id="WP_026642135.1">
    <property type="nucleotide sequence ID" value="NZ_JGZU01000007.1"/>
</dbReference>
<dbReference type="STRING" id="356829.BITS_1235"/>
<evidence type="ECO:0000313" key="2">
    <source>
        <dbReference type="Proteomes" id="UP000029080"/>
    </source>
</evidence>
<dbReference type="PANTHER" id="PTHR41913">
    <property type="entry name" value="DUF1684 DOMAIN-CONTAINING PROTEIN"/>
    <property type="match status" value="1"/>
</dbReference>
<dbReference type="eggNOG" id="COG3358">
    <property type="taxonomic scope" value="Bacteria"/>
</dbReference>
<accession>A0A087EFJ9</accession>
<evidence type="ECO:0000313" key="1">
    <source>
        <dbReference type="EMBL" id="KFJ06550.1"/>
    </source>
</evidence>
<gene>
    <name evidence="1" type="ORF">BITS_1235</name>
</gene>
<dbReference type="Proteomes" id="UP000029080">
    <property type="component" value="Unassembled WGS sequence"/>
</dbReference>
<comment type="caution">
    <text evidence="1">The sequence shown here is derived from an EMBL/GenBank/DDBJ whole genome shotgun (WGS) entry which is preliminary data.</text>
</comment>
<organism evidence="1 2">
    <name type="scientific">Bifidobacterium tsurumiense</name>
    <dbReference type="NCBI Taxonomy" id="356829"/>
    <lineage>
        <taxon>Bacteria</taxon>
        <taxon>Bacillati</taxon>
        <taxon>Actinomycetota</taxon>
        <taxon>Actinomycetes</taxon>
        <taxon>Bifidobacteriales</taxon>
        <taxon>Bifidobacteriaceae</taxon>
        <taxon>Bifidobacterium</taxon>
    </lineage>
</organism>
<name>A0A087EFJ9_9BIFI</name>
<reference evidence="1 2" key="1">
    <citation type="submission" date="2014-03" db="EMBL/GenBank/DDBJ databases">
        <title>Genomics of Bifidobacteria.</title>
        <authorList>
            <person name="Ventura M."/>
            <person name="Milani C."/>
            <person name="Lugli G.A."/>
        </authorList>
    </citation>
    <scope>NUCLEOTIDE SEQUENCE [LARGE SCALE GENOMIC DNA]</scope>
    <source>
        <strain evidence="1 2">JCM 13495</strain>
    </source>
</reference>
<dbReference type="AlphaFoldDB" id="A0A087EFJ9"/>
<dbReference type="EMBL" id="JGZU01000007">
    <property type="protein sequence ID" value="KFJ06550.1"/>
    <property type="molecule type" value="Genomic_DNA"/>
</dbReference>
<dbReference type="Pfam" id="PF07920">
    <property type="entry name" value="DUF1684"/>
    <property type="match status" value="1"/>
</dbReference>
<evidence type="ECO:0008006" key="3">
    <source>
        <dbReference type="Google" id="ProtNLM"/>
    </source>
</evidence>
<dbReference type="OrthoDB" id="5493262at2"/>
<dbReference type="PANTHER" id="PTHR41913:SF1">
    <property type="entry name" value="DUF1684 DOMAIN-CONTAINING PROTEIN"/>
    <property type="match status" value="1"/>
</dbReference>
<protein>
    <recommendedName>
        <fullName evidence="3">DUF1684 domain-containing protein</fullName>
    </recommendedName>
</protein>